<feature type="domain" description="Helicase ATP-binding" evidence="2">
    <location>
        <begin position="25"/>
        <end position="216"/>
    </location>
</feature>
<dbReference type="CDD" id="cd18785">
    <property type="entry name" value="SF2_C"/>
    <property type="match status" value="1"/>
</dbReference>
<proteinExistence type="predicted"/>
<gene>
    <name evidence="4" type="ORF">MHPYR_340049</name>
</gene>
<keyword evidence="4" id="KW-0547">Nucleotide-binding</keyword>
<reference evidence="4" key="1">
    <citation type="submission" date="2016-03" db="EMBL/GenBank/DDBJ databases">
        <authorList>
            <person name="Ploux O."/>
        </authorList>
    </citation>
    <scope>NUCLEOTIDE SEQUENCE</scope>
    <source>
        <strain evidence="4">UC10</strain>
    </source>
</reference>
<feature type="domain" description="Helicase C-terminal" evidence="3">
    <location>
        <begin position="288"/>
        <end position="458"/>
    </location>
</feature>
<dbReference type="PANTHER" id="PTHR33418">
    <property type="entry name" value="HELICASE-ASSOCIATED"/>
    <property type="match status" value="1"/>
</dbReference>
<dbReference type="GO" id="GO:0016787">
    <property type="term" value="F:hydrolase activity"/>
    <property type="evidence" value="ECO:0007669"/>
    <property type="project" value="InterPro"/>
</dbReference>
<dbReference type="InterPro" id="IPR001650">
    <property type="entry name" value="Helicase_C-like"/>
</dbReference>
<dbReference type="PROSITE" id="PS51194">
    <property type="entry name" value="HELICASE_CTER"/>
    <property type="match status" value="1"/>
</dbReference>
<dbReference type="Pfam" id="PF00271">
    <property type="entry name" value="Helicase_C"/>
    <property type="match status" value="1"/>
</dbReference>
<dbReference type="GO" id="GO:0003677">
    <property type="term" value="F:DNA binding"/>
    <property type="evidence" value="ECO:0007669"/>
    <property type="project" value="InterPro"/>
</dbReference>
<evidence type="ECO:0000259" key="2">
    <source>
        <dbReference type="PROSITE" id="PS51192"/>
    </source>
</evidence>
<dbReference type="InterPro" id="IPR005114">
    <property type="entry name" value="Helicase_assoc"/>
</dbReference>
<dbReference type="GO" id="GO:0004386">
    <property type="term" value="F:helicase activity"/>
    <property type="evidence" value="ECO:0007669"/>
    <property type="project" value="UniProtKB-KW"/>
</dbReference>
<dbReference type="SUPFAM" id="SSF52540">
    <property type="entry name" value="P-loop containing nucleoside triphosphate hydrolases"/>
    <property type="match status" value="1"/>
</dbReference>
<dbReference type="InterPro" id="IPR014001">
    <property type="entry name" value="Helicase_ATP-bd"/>
</dbReference>
<accession>A0A1Y5PGR0</accession>
<organism evidence="4">
    <name type="scientific">uncultured Mycobacterium sp</name>
    <dbReference type="NCBI Taxonomy" id="171292"/>
    <lineage>
        <taxon>Bacteria</taxon>
        <taxon>Bacillati</taxon>
        <taxon>Actinomycetota</taxon>
        <taxon>Actinomycetes</taxon>
        <taxon>Mycobacteriales</taxon>
        <taxon>Mycobacteriaceae</taxon>
        <taxon>Mycobacterium</taxon>
        <taxon>environmental samples</taxon>
    </lineage>
</organism>
<keyword evidence="4" id="KW-0067">ATP-binding</keyword>
<dbReference type="EMBL" id="FLQS01000028">
    <property type="protein sequence ID" value="SBS76640.1"/>
    <property type="molecule type" value="Genomic_DNA"/>
</dbReference>
<dbReference type="AlphaFoldDB" id="A0A1Y5PGR0"/>
<evidence type="ECO:0000313" key="4">
    <source>
        <dbReference type="EMBL" id="SBS76640.1"/>
    </source>
</evidence>
<dbReference type="InterPro" id="IPR027417">
    <property type="entry name" value="P-loop_NTPase"/>
</dbReference>
<evidence type="ECO:0000256" key="1">
    <source>
        <dbReference type="SAM" id="MobiDB-lite"/>
    </source>
</evidence>
<dbReference type="Gene3D" id="6.10.140.530">
    <property type="match status" value="8"/>
</dbReference>
<dbReference type="Pfam" id="PF03457">
    <property type="entry name" value="HA"/>
    <property type="match status" value="8"/>
</dbReference>
<keyword evidence="4" id="KW-0378">Hydrolase</keyword>
<dbReference type="PANTHER" id="PTHR33418:SF1">
    <property type="entry name" value="HELICASE-ASSOCIATED DOMAIN-CONTAINING PROTEIN"/>
    <property type="match status" value="1"/>
</dbReference>
<dbReference type="Pfam" id="PF04851">
    <property type="entry name" value="ResIII"/>
    <property type="match status" value="1"/>
</dbReference>
<evidence type="ECO:0000259" key="3">
    <source>
        <dbReference type="PROSITE" id="PS51194"/>
    </source>
</evidence>
<protein>
    <submittedName>
        <fullName evidence="4">Helicase-associated</fullName>
    </submittedName>
</protein>
<sequence>MKRDSTALTRPGALELRDYQRAAVAAASPADERAIWVSGCGTGKTLMASAATAKLLAGRPGSALVLFPTLGLLEQTYRAWRAQFPYPFAALAVCSDKIGGGLDDEDIGGDELSVPSTTSPETLAQWLADTVDTRIVFATYQSLGVITAAHKRFGAGVWSVVVCDEAHRTAGRHGKPFAAILDQRLIPAAHRLFFTATPREHTGPRPRSGRRSRRSVASMDDQELYGHRAFTLSTREAIERGILADFKVAVIAVSDSTVGAALKDLRLISLAAGDEGRARADHVAASIALTQAAADYELSSVLAFHNTIAASKEFAGTFARTHALLTAKGLTRDGRLAYVTHIDGTSKLPDRLAAVDTLSRHDPDRWNVVTNARALTEGINVPSLDAVLFAEPRSSEVDVAQAVGRAIRKNPYHDRPSLIILSVTVDDTQDAENAIDISHFKRARQVLTALESHDPSIRQDLARVRDALKEPSIGDDSGPISTDLLDIHLPADLPPHLAEQFLRAFSVHTVDTLTAQWEEALARLHRYVADQGHSRPPQDYLSPDGFPLGRWVSDQRKRHSYGRLILDRVDRLEELPGWAWNALDARWEENFAALAAYADEHGHAYPPRDYNAATRANLNQWVVGLRRPGVRDKLSDERRKRLEDLPGWSWDHRQTPTWEPSFAALVDYTEEHGHAAPPFDYVSPADIALGEWVAALRTPSRREKLGPRQRSRLEALPGWTWERGDVPRRSPRSSTRQLDEWSDFLDALRDYAVEHGHASPPKRHMTDDNVALGLWVTAQRKAFAEARLSPKHIALLEQLPGWAWNVADSRWEQNFVDLRRYIDSHDNAYPGRKYLSPTGANIDTWVRDQRKAASAGALSEHRRRRLESLPGWSWTLRDLAWEQSFSELAAYAAEHGHANPLQGTITASGLALGHWVSAQRVAYSRGAMAKSFPERIGRLEALPGWVWSVADALWEDGFAELTAFYGETGSAAPGKSIVTRSGHRLGQWVQDQRRKYRRGQLSAERCARLQGLPGWFWEAPSTDDIWDGYFEALRRFADATGHARPTATHVTDEGVRLGAWVCKQRSHNLHGDMSLSHPHRVARLETLPGWAWHRPASRRP</sequence>
<dbReference type="SMART" id="SM00490">
    <property type="entry name" value="HELICc"/>
    <property type="match status" value="1"/>
</dbReference>
<keyword evidence="4" id="KW-0347">Helicase</keyword>
<dbReference type="SMART" id="SM00487">
    <property type="entry name" value="DEXDc"/>
    <property type="match status" value="1"/>
</dbReference>
<dbReference type="PROSITE" id="PS51192">
    <property type="entry name" value="HELICASE_ATP_BIND_1"/>
    <property type="match status" value="1"/>
</dbReference>
<dbReference type="InterPro" id="IPR006935">
    <property type="entry name" value="Helicase/UvrB_N"/>
</dbReference>
<name>A0A1Y5PGR0_9MYCO</name>
<dbReference type="GO" id="GO:0005524">
    <property type="term" value="F:ATP binding"/>
    <property type="evidence" value="ECO:0007669"/>
    <property type="project" value="InterPro"/>
</dbReference>
<dbReference type="Gene3D" id="3.40.50.300">
    <property type="entry name" value="P-loop containing nucleotide triphosphate hydrolases"/>
    <property type="match status" value="2"/>
</dbReference>
<feature type="region of interest" description="Disordered" evidence="1">
    <location>
        <begin position="198"/>
        <end position="220"/>
    </location>
</feature>